<feature type="chain" id="PRO_5047055543" description="PepSY-associated transmembrane protein" evidence="2">
    <location>
        <begin position="20"/>
        <end position="129"/>
    </location>
</feature>
<keyword evidence="1" id="KW-0812">Transmembrane</keyword>
<sequence length="129" mass="14127">MKTLLVVALMILMGGVAYAQTTRADSARILKAVKADLKKFKLDKRLWKDFKDRQFGVTSDHFKPVKASVSDSTLLNDSVYVRAYRAGAAKKTSKRHTTGHYFLFAGGASIIILAAAMLTAVALAFSAWN</sequence>
<dbReference type="Proteomes" id="UP000606600">
    <property type="component" value="Unassembled WGS sequence"/>
</dbReference>
<evidence type="ECO:0000313" key="4">
    <source>
        <dbReference type="Proteomes" id="UP000606600"/>
    </source>
</evidence>
<protein>
    <recommendedName>
        <fullName evidence="5">PepSY-associated transmembrane protein</fullName>
    </recommendedName>
</protein>
<feature type="transmembrane region" description="Helical" evidence="1">
    <location>
        <begin position="101"/>
        <end position="125"/>
    </location>
</feature>
<accession>A0ABR7WWG5</accession>
<keyword evidence="1" id="KW-1133">Transmembrane helix</keyword>
<keyword evidence="2" id="KW-0732">Signal</keyword>
<keyword evidence="1" id="KW-0472">Membrane</keyword>
<gene>
    <name evidence="3" type="ORF">IDJ77_22625</name>
</gene>
<feature type="signal peptide" evidence="2">
    <location>
        <begin position="1"/>
        <end position="19"/>
    </location>
</feature>
<proteinExistence type="predicted"/>
<evidence type="ECO:0000256" key="1">
    <source>
        <dbReference type="SAM" id="Phobius"/>
    </source>
</evidence>
<keyword evidence="4" id="KW-1185">Reference proteome</keyword>
<name>A0ABR7WWG5_9SPHI</name>
<dbReference type="EMBL" id="JACWMY010000013">
    <property type="protein sequence ID" value="MBD1366624.1"/>
    <property type="molecule type" value="Genomic_DNA"/>
</dbReference>
<evidence type="ECO:0000256" key="2">
    <source>
        <dbReference type="SAM" id="SignalP"/>
    </source>
</evidence>
<evidence type="ECO:0008006" key="5">
    <source>
        <dbReference type="Google" id="ProtNLM"/>
    </source>
</evidence>
<evidence type="ECO:0000313" key="3">
    <source>
        <dbReference type="EMBL" id="MBD1366624.1"/>
    </source>
</evidence>
<dbReference type="RefSeq" id="WP_191191260.1">
    <property type="nucleotide sequence ID" value="NZ_JACWMY010000013.1"/>
</dbReference>
<organism evidence="3 4">
    <name type="scientific">Mucilaginibacter pankratovii</name>
    <dbReference type="NCBI Taxonomy" id="2772110"/>
    <lineage>
        <taxon>Bacteria</taxon>
        <taxon>Pseudomonadati</taxon>
        <taxon>Bacteroidota</taxon>
        <taxon>Sphingobacteriia</taxon>
        <taxon>Sphingobacteriales</taxon>
        <taxon>Sphingobacteriaceae</taxon>
        <taxon>Mucilaginibacter</taxon>
    </lineage>
</organism>
<reference evidence="3 4" key="1">
    <citation type="submission" date="2020-09" db="EMBL/GenBank/DDBJ databases">
        <title>Novel species of Mucilaginibacter isolated from a glacier on the Tibetan Plateau.</title>
        <authorList>
            <person name="Liu Q."/>
            <person name="Xin Y.-H."/>
        </authorList>
    </citation>
    <scope>NUCLEOTIDE SEQUENCE [LARGE SCALE GENOMIC DNA]</scope>
    <source>
        <strain evidence="3 4">ZT4R22</strain>
    </source>
</reference>
<comment type="caution">
    <text evidence="3">The sequence shown here is derived from an EMBL/GenBank/DDBJ whole genome shotgun (WGS) entry which is preliminary data.</text>
</comment>